<protein>
    <submittedName>
        <fullName evidence="1">Uncharacterized protein</fullName>
    </submittedName>
</protein>
<name>A0A286RAB6_9BACT</name>
<dbReference type="Proteomes" id="UP000215086">
    <property type="component" value="Chromosome"/>
</dbReference>
<keyword evidence="2" id="KW-1185">Reference proteome</keyword>
<organism evidence="1 2">
    <name type="scientific">Thermogutta terrifontis</name>
    <dbReference type="NCBI Taxonomy" id="1331910"/>
    <lineage>
        <taxon>Bacteria</taxon>
        <taxon>Pseudomonadati</taxon>
        <taxon>Planctomycetota</taxon>
        <taxon>Planctomycetia</taxon>
        <taxon>Pirellulales</taxon>
        <taxon>Thermoguttaceae</taxon>
        <taxon>Thermogutta</taxon>
    </lineage>
</organism>
<dbReference type="AlphaFoldDB" id="A0A286RAB6"/>
<evidence type="ECO:0000313" key="1">
    <source>
        <dbReference type="EMBL" id="ASV72906.1"/>
    </source>
</evidence>
<reference evidence="1 2" key="1">
    <citation type="journal article" name="Front. Microbiol.">
        <title>Sugar Metabolism of the First Thermophilic Planctomycete Thermogutta terrifontis: Comparative Genomic and Transcriptomic Approaches.</title>
        <authorList>
            <person name="Elcheninov A.G."/>
            <person name="Menzel P."/>
            <person name="Gudbergsdottir S.R."/>
            <person name="Slesarev A.I."/>
            <person name="Kadnikov V.V."/>
            <person name="Krogh A."/>
            <person name="Bonch-Osmolovskaya E.A."/>
            <person name="Peng X."/>
            <person name="Kublanov I.V."/>
        </authorList>
    </citation>
    <scope>NUCLEOTIDE SEQUENCE [LARGE SCALE GENOMIC DNA]</scope>
    <source>
        <strain evidence="1 2">R1</strain>
    </source>
</reference>
<sequence length="64" mass="6851">MVPSEQAKKAVSPCDPLAIHESPLPAPQGPACQLRHFTATRAAQCYSFGFMSGAIHKSPPLIFD</sequence>
<gene>
    <name evidence="1" type="ORF">THTE_0304</name>
</gene>
<dbReference type="EMBL" id="CP018477">
    <property type="protein sequence ID" value="ASV72906.1"/>
    <property type="molecule type" value="Genomic_DNA"/>
</dbReference>
<proteinExistence type="predicted"/>
<dbReference type="KEGG" id="ttf:THTE_0304"/>
<evidence type="ECO:0000313" key="2">
    <source>
        <dbReference type="Proteomes" id="UP000215086"/>
    </source>
</evidence>
<accession>A0A286RAB6</accession>